<comment type="pathway">
    <text evidence="9">Amino-acid biosynthesis.</text>
</comment>
<dbReference type="Pfam" id="PF00733">
    <property type="entry name" value="Asn_synthase"/>
    <property type="match status" value="1"/>
</dbReference>
<evidence type="ECO:0000256" key="3">
    <source>
        <dbReference type="ARBA" id="ARBA00022598"/>
    </source>
</evidence>
<keyword evidence="4" id="KW-0028">Amino-acid biosynthesis</keyword>
<dbReference type="Gene3D" id="3.40.50.620">
    <property type="entry name" value="HUPs"/>
    <property type="match status" value="1"/>
</dbReference>
<protein>
    <recommendedName>
        <fullName evidence="2">asparagine synthase (glutamine-hydrolyzing)</fullName>
        <ecNumber evidence="2">6.3.5.4</ecNumber>
    </recommendedName>
</protein>
<comment type="catalytic activity">
    <reaction evidence="10">
        <text>L-aspartate + L-glutamine + ATP + H2O = L-asparagine + L-glutamate + AMP + diphosphate + H(+)</text>
        <dbReference type="Rhea" id="RHEA:12228"/>
        <dbReference type="ChEBI" id="CHEBI:15377"/>
        <dbReference type="ChEBI" id="CHEBI:15378"/>
        <dbReference type="ChEBI" id="CHEBI:29985"/>
        <dbReference type="ChEBI" id="CHEBI:29991"/>
        <dbReference type="ChEBI" id="CHEBI:30616"/>
        <dbReference type="ChEBI" id="CHEBI:33019"/>
        <dbReference type="ChEBI" id="CHEBI:58048"/>
        <dbReference type="ChEBI" id="CHEBI:58359"/>
        <dbReference type="ChEBI" id="CHEBI:456215"/>
        <dbReference type="EC" id="6.3.5.4"/>
    </reaction>
</comment>
<dbReference type="SUPFAM" id="SSF52402">
    <property type="entry name" value="Adenine nucleotide alpha hydrolases-like"/>
    <property type="match status" value="1"/>
</dbReference>
<evidence type="ECO:0000256" key="1">
    <source>
        <dbReference type="ARBA" id="ARBA00005752"/>
    </source>
</evidence>
<gene>
    <name evidence="12" type="primary">asnB</name>
    <name evidence="12" type="ORF">VST7929_01780</name>
</gene>
<evidence type="ECO:0000256" key="10">
    <source>
        <dbReference type="ARBA" id="ARBA00048741"/>
    </source>
</evidence>
<keyword evidence="13" id="KW-1185">Reference proteome</keyword>
<dbReference type="PANTHER" id="PTHR11772">
    <property type="entry name" value="ASPARAGINE SYNTHETASE"/>
    <property type="match status" value="1"/>
</dbReference>
<evidence type="ECO:0000313" key="13">
    <source>
        <dbReference type="Proteomes" id="UP000838672"/>
    </source>
</evidence>
<dbReference type="CDD" id="cd01991">
    <property type="entry name" value="Asn_synthase_B_C"/>
    <property type="match status" value="1"/>
</dbReference>
<feature type="domain" description="Glutamine amidotransferase type-2" evidence="11">
    <location>
        <begin position="2"/>
        <end position="186"/>
    </location>
</feature>
<evidence type="ECO:0000313" key="12">
    <source>
        <dbReference type="EMBL" id="CAH0533903.1"/>
    </source>
</evidence>
<dbReference type="GO" id="GO:0004066">
    <property type="term" value="F:asparagine synthase (glutamine-hydrolyzing) activity"/>
    <property type="evidence" value="ECO:0007669"/>
    <property type="project" value="UniProtKB-EC"/>
</dbReference>
<dbReference type="PANTHER" id="PTHR11772:SF2">
    <property type="entry name" value="ASPARAGINE SYNTHETASE [GLUTAMINE-HYDROLYZING]"/>
    <property type="match status" value="1"/>
</dbReference>
<reference evidence="12" key="1">
    <citation type="submission" date="2021-11" db="EMBL/GenBank/DDBJ databases">
        <authorList>
            <person name="Rodrigo-Torres L."/>
            <person name="Arahal R. D."/>
            <person name="Lucena T."/>
        </authorList>
    </citation>
    <scope>NUCLEOTIDE SEQUENCE</scope>
    <source>
        <strain evidence="12">CECT 7929</strain>
    </source>
</reference>
<dbReference type="Proteomes" id="UP000838672">
    <property type="component" value="Unassembled WGS sequence"/>
</dbReference>
<keyword evidence="7" id="KW-0061">Asparagine biosynthesis</keyword>
<evidence type="ECO:0000256" key="4">
    <source>
        <dbReference type="ARBA" id="ARBA00022605"/>
    </source>
</evidence>
<dbReference type="RefSeq" id="WP_237466320.1">
    <property type="nucleotide sequence ID" value="NZ_CAKLDI010000001.1"/>
</dbReference>
<evidence type="ECO:0000256" key="9">
    <source>
        <dbReference type="ARBA" id="ARBA00029440"/>
    </source>
</evidence>
<evidence type="ECO:0000256" key="8">
    <source>
        <dbReference type="ARBA" id="ARBA00022962"/>
    </source>
</evidence>
<evidence type="ECO:0000256" key="2">
    <source>
        <dbReference type="ARBA" id="ARBA00012737"/>
    </source>
</evidence>
<dbReference type="SUPFAM" id="SSF56235">
    <property type="entry name" value="N-terminal nucleophile aminohydrolases (Ntn hydrolases)"/>
    <property type="match status" value="1"/>
</dbReference>
<keyword evidence="8" id="KW-0315">Glutamine amidotransferase</keyword>
<dbReference type="InterPro" id="IPR006426">
    <property type="entry name" value="Asn_synth_AEB"/>
</dbReference>
<name>A0ABM8ZU99_9VIBR</name>
<dbReference type="EC" id="6.3.5.4" evidence="2"/>
<dbReference type="NCBIfam" id="TIGR01536">
    <property type="entry name" value="asn_synth_AEB"/>
    <property type="match status" value="1"/>
</dbReference>
<dbReference type="EMBL" id="CAKLDI010000001">
    <property type="protein sequence ID" value="CAH0533903.1"/>
    <property type="molecule type" value="Genomic_DNA"/>
</dbReference>
<evidence type="ECO:0000256" key="7">
    <source>
        <dbReference type="ARBA" id="ARBA00022888"/>
    </source>
</evidence>
<dbReference type="Pfam" id="PF13537">
    <property type="entry name" value="GATase_7"/>
    <property type="match status" value="1"/>
</dbReference>
<dbReference type="Gene3D" id="3.60.20.10">
    <property type="entry name" value="Glutamine Phosphoribosylpyrophosphate, subunit 1, domain 1"/>
    <property type="match status" value="1"/>
</dbReference>
<evidence type="ECO:0000256" key="5">
    <source>
        <dbReference type="ARBA" id="ARBA00022741"/>
    </source>
</evidence>
<evidence type="ECO:0000259" key="11">
    <source>
        <dbReference type="PROSITE" id="PS51278"/>
    </source>
</evidence>
<dbReference type="PROSITE" id="PS51278">
    <property type="entry name" value="GATASE_TYPE_2"/>
    <property type="match status" value="1"/>
</dbReference>
<dbReference type="InterPro" id="IPR001962">
    <property type="entry name" value="Asn_synthase"/>
</dbReference>
<organism evidence="12 13">
    <name type="scientific">Vibrio stylophorae</name>
    <dbReference type="NCBI Taxonomy" id="659351"/>
    <lineage>
        <taxon>Bacteria</taxon>
        <taxon>Pseudomonadati</taxon>
        <taxon>Pseudomonadota</taxon>
        <taxon>Gammaproteobacteria</taxon>
        <taxon>Vibrionales</taxon>
        <taxon>Vibrionaceae</taxon>
        <taxon>Vibrio</taxon>
    </lineage>
</organism>
<dbReference type="NCBIfam" id="NF006949">
    <property type="entry name" value="PRK09431.1"/>
    <property type="match status" value="1"/>
</dbReference>
<dbReference type="InterPro" id="IPR017932">
    <property type="entry name" value="GATase_2_dom"/>
</dbReference>
<dbReference type="InterPro" id="IPR050795">
    <property type="entry name" value="Asn_Synthetase"/>
</dbReference>
<keyword evidence="5" id="KW-0547">Nucleotide-binding</keyword>
<comment type="caution">
    <text evidence="12">The sequence shown here is derived from an EMBL/GenBank/DDBJ whole genome shotgun (WGS) entry which is preliminary data.</text>
</comment>
<keyword evidence="6" id="KW-0067">ATP-binding</keyword>
<dbReference type="InterPro" id="IPR014729">
    <property type="entry name" value="Rossmann-like_a/b/a_fold"/>
</dbReference>
<dbReference type="CDD" id="cd00712">
    <property type="entry name" value="AsnB"/>
    <property type="match status" value="1"/>
</dbReference>
<dbReference type="InterPro" id="IPR033738">
    <property type="entry name" value="AsnB_N"/>
</dbReference>
<evidence type="ECO:0000256" key="6">
    <source>
        <dbReference type="ARBA" id="ARBA00022840"/>
    </source>
</evidence>
<dbReference type="InterPro" id="IPR029055">
    <property type="entry name" value="Ntn_hydrolases_N"/>
</dbReference>
<keyword evidence="3 12" id="KW-0436">Ligase</keyword>
<dbReference type="PIRSF" id="PIRSF001589">
    <property type="entry name" value="Asn_synthetase_glu-h"/>
    <property type="match status" value="1"/>
</dbReference>
<sequence>MCSIFSILDIQSDPAALRARALEQSKLMRHRGPDWSGIYAGERAILTHERLAIVGLNSGEQPLYSPDQQQVLAVNGEIYNHQALKQSLQSDYAFATESDCEIILALYREKGPALLDDLNGIFAFVLYDAEQDAYLIGRDHIGIIPLYQGYDAQGNYYVASEMKALMDVCETVSEFPPGHFLWSKAAEPQRYYQRQWMDYAEVADNPTDATQLKEALESAVKRQLMTDVPYGVLLSGGLDSSIISAITKTFAAKRIEDDEQSAAWWPTLHSFAIGLEGAPDLKAAKKVAAHIGTVHHELTYTIQEGIDAIRDVIHHIETYDVTTIRASTPMYLMARKIKAMGIKMVLSGEGADEIFGGYLYFHKAPNAQEFHEETVRKLLALNQFDCARANKAMAAWGVEARVPFLDKSFLDVAMQINPKDKMCGHGKIEKHILRECFEDYLPTEVAWRQKEQFSDGVGYSWIDSLKAEAEAQVSDQQMKTAAHRFPTNTPMSKEAYFYREIFEQLFPVPAAVECVPGGPSVACSSAKAIEWDEAFQHCIDPSGRAVQTVHQDAYD</sequence>
<proteinExistence type="inferred from homology"/>
<comment type="similarity">
    <text evidence="1">Belongs to the asparagine synthetase family.</text>
</comment>
<accession>A0ABM8ZU99</accession>